<evidence type="ECO:0000313" key="2">
    <source>
        <dbReference type="EMBL" id="KAJ9584448.1"/>
    </source>
</evidence>
<dbReference type="SUPFAM" id="SSF48371">
    <property type="entry name" value="ARM repeat"/>
    <property type="match status" value="1"/>
</dbReference>
<evidence type="ECO:0000256" key="1">
    <source>
        <dbReference type="ARBA" id="ARBA00022737"/>
    </source>
</evidence>
<evidence type="ECO:0000313" key="3">
    <source>
        <dbReference type="Proteomes" id="UP001233999"/>
    </source>
</evidence>
<dbReference type="GO" id="GO:0019888">
    <property type="term" value="F:protein phosphatase regulator activity"/>
    <property type="evidence" value="ECO:0007669"/>
    <property type="project" value="TreeGrafter"/>
</dbReference>
<gene>
    <name evidence="2" type="ORF">L9F63_021202</name>
</gene>
<dbReference type="InterPro" id="IPR011989">
    <property type="entry name" value="ARM-like"/>
</dbReference>
<dbReference type="EMBL" id="JASPKZ010007405">
    <property type="protein sequence ID" value="KAJ9584448.1"/>
    <property type="molecule type" value="Genomic_DNA"/>
</dbReference>
<protein>
    <submittedName>
        <fullName evidence="2">Uncharacterized protein</fullName>
    </submittedName>
</protein>
<keyword evidence="1" id="KW-0677">Repeat</keyword>
<feature type="non-terminal residue" evidence="2">
    <location>
        <position position="99"/>
    </location>
</feature>
<dbReference type="InterPro" id="IPR051023">
    <property type="entry name" value="PP2A_Regulatory_Subunit_A"/>
</dbReference>
<dbReference type="AlphaFoldDB" id="A0AAD7ZPS2"/>
<reference evidence="2" key="1">
    <citation type="journal article" date="2023" name="IScience">
        <title>Live-bearing cockroach genome reveals convergent evolutionary mechanisms linked to viviparity in insects and beyond.</title>
        <authorList>
            <person name="Fouks B."/>
            <person name="Harrison M.C."/>
            <person name="Mikhailova A.A."/>
            <person name="Marchal E."/>
            <person name="English S."/>
            <person name="Carruthers M."/>
            <person name="Jennings E.C."/>
            <person name="Chiamaka E.L."/>
            <person name="Frigard R.A."/>
            <person name="Pippel M."/>
            <person name="Attardo G.M."/>
            <person name="Benoit J.B."/>
            <person name="Bornberg-Bauer E."/>
            <person name="Tobe S.S."/>
        </authorList>
    </citation>
    <scope>NUCLEOTIDE SEQUENCE</scope>
    <source>
        <strain evidence="2">Stay&amp;Tobe</strain>
    </source>
</reference>
<dbReference type="Proteomes" id="UP001233999">
    <property type="component" value="Unassembled WGS sequence"/>
</dbReference>
<dbReference type="InterPro" id="IPR016024">
    <property type="entry name" value="ARM-type_fold"/>
</dbReference>
<comment type="caution">
    <text evidence="2">The sequence shown here is derived from an EMBL/GenBank/DDBJ whole genome shotgun (WGS) entry which is preliminary data.</text>
</comment>
<name>A0AAD7ZPS2_DIPPU</name>
<dbReference type="PANTHER" id="PTHR10648">
    <property type="entry name" value="SERINE/THREONINE-PROTEIN PHOSPHATASE PP2A 65 KDA REGULATORY SUBUNIT"/>
    <property type="match status" value="1"/>
</dbReference>
<reference evidence="2" key="2">
    <citation type="submission" date="2023-05" db="EMBL/GenBank/DDBJ databases">
        <authorList>
            <person name="Fouks B."/>
        </authorList>
    </citation>
    <scope>NUCLEOTIDE SEQUENCE</scope>
    <source>
        <strain evidence="2">Stay&amp;Tobe</strain>
        <tissue evidence="2">Testes</tissue>
    </source>
</reference>
<dbReference type="PANTHER" id="PTHR10648:SF1">
    <property type="entry name" value="SERINE_THREONINE-PROTEIN PHOSPHATASE 4 REGULATORY SUBUNIT 1"/>
    <property type="match status" value="1"/>
</dbReference>
<accession>A0AAD7ZPS2</accession>
<keyword evidence="3" id="KW-1185">Reference proteome</keyword>
<sequence>GSVRAELMEQVPHIAMLCHEDKERLHSLILNHLLPLIVKYLADNDNQVRKTSQAALLVLMEQGLVDLKAVEEKVCPVILMLTEMDNFGGVPHWGSCVNE</sequence>
<organism evidence="2 3">
    <name type="scientific">Diploptera punctata</name>
    <name type="common">Pacific beetle cockroach</name>
    <dbReference type="NCBI Taxonomy" id="6984"/>
    <lineage>
        <taxon>Eukaryota</taxon>
        <taxon>Metazoa</taxon>
        <taxon>Ecdysozoa</taxon>
        <taxon>Arthropoda</taxon>
        <taxon>Hexapoda</taxon>
        <taxon>Insecta</taxon>
        <taxon>Pterygota</taxon>
        <taxon>Neoptera</taxon>
        <taxon>Polyneoptera</taxon>
        <taxon>Dictyoptera</taxon>
        <taxon>Blattodea</taxon>
        <taxon>Blaberoidea</taxon>
        <taxon>Blaberidae</taxon>
        <taxon>Diplopterinae</taxon>
        <taxon>Diploptera</taxon>
    </lineage>
</organism>
<dbReference type="Gene3D" id="1.25.10.10">
    <property type="entry name" value="Leucine-rich Repeat Variant"/>
    <property type="match status" value="1"/>
</dbReference>
<dbReference type="GO" id="GO:0005737">
    <property type="term" value="C:cytoplasm"/>
    <property type="evidence" value="ECO:0007669"/>
    <property type="project" value="TreeGrafter"/>
</dbReference>
<proteinExistence type="predicted"/>